<dbReference type="EMBL" id="QUOU01000001">
    <property type="protein sequence ID" value="REL27180.1"/>
    <property type="molecule type" value="Genomic_DNA"/>
</dbReference>
<organism evidence="4 5">
    <name type="scientific">Thalassotalea euphylliae</name>
    <dbReference type="NCBI Taxonomy" id="1655234"/>
    <lineage>
        <taxon>Bacteria</taxon>
        <taxon>Pseudomonadati</taxon>
        <taxon>Pseudomonadota</taxon>
        <taxon>Gammaproteobacteria</taxon>
        <taxon>Alteromonadales</taxon>
        <taxon>Colwelliaceae</taxon>
        <taxon>Thalassotalea</taxon>
    </lineage>
</organism>
<protein>
    <recommendedName>
        <fullName evidence="1">DNA-directed DNA polymerase</fullName>
        <ecNumber evidence="1">2.7.7.7</ecNumber>
    </recommendedName>
</protein>
<evidence type="ECO:0000256" key="1">
    <source>
        <dbReference type="ARBA" id="ARBA00012417"/>
    </source>
</evidence>
<keyword evidence="2" id="KW-0808">Transferase</keyword>
<name>A0A3E0TS38_9GAMM</name>
<accession>A0A3E0TS38</accession>
<dbReference type="GO" id="GO:0003887">
    <property type="term" value="F:DNA-directed DNA polymerase activity"/>
    <property type="evidence" value="ECO:0007669"/>
    <property type="project" value="UniProtKB-KW"/>
</dbReference>
<dbReference type="Proteomes" id="UP000256478">
    <property type="component" value="Unassembled WGS sequence"/>
</dbReference>
<keyword evidence="2" id="KW-0548">Nucleotidyltransferase</keyword>
<evidence type="ECO:0000256" key="3">
    <source>
        <dbReference type="ARBA" id="ARBA00049244"/>
    </source>
</evidence>
<reference evidence="4 5" key="1">
    <citation type="submission" date="2018-08" db="EMBL/GenBank/DDBJ databases">
        <title>Thalassotalea euphylliae genome.</title>
        <authorList>
            <person name="Summers S."/>
            <person name="Rice S.A."/>
            <person name="Freckelton M.L."/>
            <person name="Nedved B.T."/>
            <person name="Hadfield M.G."/>
        </authorList>
    </citation>
    <scope>NUCLEOTIDE SEQUENCE [LARGE SCALE GENOMIC DNA]</scope>
    <source>
        <strain evidence="4 5">H1</strain>
    </source>
</reference>
<dbReference type="InterPro" id="IPR027417">
    <property type="entry name" value="P-loop_NTPase"/>
</dbReference>
<dbReference type="Pfam" id="PF13177">
    <property type="entry name" value="DNA_pol3_delta2"/>
    <property type="match status" value="1"/>
</dbReference>
<dbReference type="PANTHER" id="PTHR11669">
    <property type="entry name" value="REPLICATION FACTOR C / DNA POLYMERASE III GAMMA-TAU SUBUNIT"/>
    <property type="match status" value="1"/>
</dbReference>
<comment type="caution">
    <text evidence="4">The sequence shown here is derived from an EMBL/GenBank/DDBJ whole genome shotgun (WGS) entry which is preliminary data.</text>
</comment>
<dbReference type="OrthoDB" id="9811073at2"/>
<evidence type="ECO:0000256" key="2">
    <source>
        <dbReference type="ARBA" id="ARBA00022932"/>
    </source>
</evidence>
<dbReference type="InterPro" id="IPR050238">
    <property type="entry name" value="DNA_Rep/Repair_Clamp_Loader"/>
</dbReference>
<dbReference type="PANTHER" id="PTHR11669:SF8">
    <property type="entry name" value="DNA POLYMERASE III SUBUNIT DELTA"/>
    <property type="match status" value="1"/>
</dbReference>
<proteinExistence type="predicted"/>
<sequence length="358" mass="40023">MPAKKWQRCIKTLSRHWSNLLANIKGMSSTYAWLTQHKQLLVQQLHNKRLPHALLIHGEAGAGKGTLANWLATRLACLNSNSDNLANDLSAHINHQASNKAVIESCGFCKHCKLIASQSFPDLLTIDEGDKAISVDAIRAVTRFLETRPQIATQKVVVIKQVELLTVAAANALLKTLEEPTLGNILVLTTNNTESLLPTILSRCQLVSLRPLLAEQFGQEGALQPYANTTYLPELQQIEQQQAYEAFAAATIGFLTLDTPYQVFEQALLGNDRALIWLERIISTLMRVSHQWQAPHSPQINWQAASKVNRNTLMRIFQVILSANKRSLDYQQSNQEQLVQQLALTIKEIVSEKERVNG</sequence>
<dbReference type="GO" id="GO:0006261">
    <property type="term" value="P:DNA-templated DNA replication"/>
    <property type="evidence" value="ECO:0007669"/>
    <property type="project" value="TreeGrafter"/>
</dbReference>
<dbReference type="SUPFAM" id="SSF52540">
    <property type="entry name" value="P-loop containing nucleoside triphosphate hydrolases"/>
    <property type="match status" value="1"/>
</dbReference>
<evidence type="ECO:0000313" key="5">
    <source>
        <dbReference type="Proteomes" id="UP000256478"/>
    </source>
</evidence>
<dbReference type="AlphaFoldDB" id="A0A3E0TS38"/>
<gene>
    <name evidence="4" type="ORF">DXX93_11800</name>
</gene>
<evidence type="ECO:0000313" key="4">
    <source>
        <dbReference type="EMBL" id="REL27180.1"/>
    </source>
</evidence>
<comment type="catalytic activity">
    <reaction evidence="3">
        <text>DNA(n) + a 2'-deoxyribonucleoside 5'-triphosphate = DNA(n+1) + diphosphate</text>
        <dbReference type="Rhea" id="RHEA:22508"/>
        <dbReference type="Rhea" id="RHEA-COMP:17339"/>
        <dbReference type="Rhea" id="RHEA-COMP:17340"/>
        <dbReference type="ChEBI" id="CHEBI:33019"/>
        <dbReference type="ChEBI" id="CHEBI:61560"/>
        <dbReference type="ChEBI" id="CHEBI:173112"/>
        <dbReference type="EC" id="2.7.7.7"/>
    </reaction>
</comment>
<dbReference type="Gene3D" id="3.40.50.300">
    <property type="entry name" value="P-loop containing nucleotide triphosphate hydrolases"/>
    <property type="match status" value="1"/>
</dbReference>
<dbReference type="EC" id="2.7.7.7" evidence="1"/>
<keyword evidence="2" id="KW-0239">DNA-directed DNA polymerase</keyword>